<comment type="similarity">
    <text evidence="3">Belongs to the cytochrome b560 family.</text>
</comment>
<evidence type="ECO:0000256" key="4">
    <source>
        <dbReference type="ARBA" id="ARBA00020076"/>
    </source>
</evidence>
<evidence type="ECO:0000256" key="8">
    <source>
        <dbReference type="ARBA" id="ARBA00022989"/>
    </source>
</evidence>
<dbReference type="Proteomes" id="UP000305451">
    <property type="component" value="Unassembled WGS sequence"/>
</dbReference>
<dbReference type="InterPro" id="IPR034804">
    <property type="entry name" value="SQR/QFR_C/D"/>
</dbReference>
<evidence type="ECO:0000256" key="13">
    <source>
        <dbReference type="SAM" id="Phobius"/>
    </source>
</evidence>
<reference evidence="14 15" key="1">
    <citation type="journal article" date="2013" name="Int. J. Syst. Evol. Microbiol.">
        <title>Marinicauda pacifica gen. nov., sp. nov., a prosthecate alphaproteobacterium of the family Hyphomonadaceae isolated from deep seawater.</title>
        <authorList>
            <person name="Zhang X.Y."/>
            <person name="Li G.W."/>
            <person name="Wang C.S."/>
            <person name="Zhang Y.J."/>
            <person name="Xu X.W."/>
            <person name="Li H."/>
            <person name="Liu A."/>
            <person name="Liu C."/>
            <person name="Xie B.B."/>
            <person name="Qin Q.L."/>
            <person name="Xu Z."/>
            <person name="Chen X.L."/>
            <person name="Zhou B.C."/>
            <person name="Zhang Y.Z."/>
        </authorList>
    </citation>
    <scope>NUCLEOTIDE SEQUENCE [LARGE SCALE GENOMIC DNA]</scope>
    <source>
        <strain evidence="14 15">P-1 km-3</strain>
    </source>
</reference>
<keyword evidence="10 13" id="KW-0472">Membrane</keyword>
<gene>
    <name evidence="14" type="primary">sdhC</name>
    <name evidence="14" type="ORF">E5162_11905</name>
</gene>
<keyword evidence="5 12" id="KW-0349">Heme</keyword>
<comment type="subunit">
    <text evidence="11">Part of an enzyme complex containing four subunits: a flavoprotein, an iron-sulfur protein, plus two membrane-anchoring proteins, SdhC and SdhD. The complex can form homotrimers.</text>
</comment>
<dbReference type="OrthoDB" id="9799441at2"/>
<organism evidence="14 15">
    <name type="scientific">Marinicauda pacifica</name>
    <dbReference type="NCBI Taxonomy" id="1133559"/>
    <lineage>
        <taxon>Bacteria</taxon>
        <taxon>Pseudomonadati</taxon>
        <taxon>Pseudomonadota</taxon>
        <taxon>Alphaproteobacteria</taxon>
        <taxon>Maricaulales</taxon>
        <taxon>Maricaulaceae</taxon>
        <taxon>Marinicauda</taxon>
    </lineage>
</organism>
<dbReference type="NCBIfam" id="TIGR02970">
    <property type="entry name" value="succ_dehyd_cytB"/>
    <property type="match status" value="1"/>
</dbReference>
<dbReference type="RefSeq" id="WP_135945477.1">
    <property type="nucleotide sequence ID" value="NZ_BMEI01000003.1"/>
</dbReference>
<dbReference type="PROSITE" id="PS01001">
    <property type="entry name" value="SDH_CYT_2"/>
    <property type="match status" value="1"/>
</dbReference>
<feature type="transmembrane region" description="Helical" evidence="13">
    <location>
        <begin position="33"/>
        <end position="56"/>
    </location>
</feature>
<evidence type="ECO:0000256" key="12">
    <source>
        <dbReference type="PIRSR" id="PIRSR000178-1"/>
    </source>
</evidence>
<evidence type="ECO:0000256" key="5">
    <source>
        <dbReference type="ARBA" id="ARBA00022617"/>
    </source>
</evidence>
<evidence type="ECO:0000256" key="7">
    <source>
        <dbReference type="ARBA" id="ARBA00022723"/>
    </source>
</evidence>
<accession>A0A4S2H9G8</accession>
<feature type="transmembrane region" description="Helical" evidence="13">
    <location>
        <begin position="118"/>
        <end position="139"/>
    </location>
</feature>
<evidence type="ECO:0000256" key="6">
    <source>
        <dbReference type="ARBA" id="ARBA00022692"/>
    </source>
</evidence>
<evidence type="ECO:0000313" key="15">
    <source>
        <dbReference type="Proteomes" id="UP000305451"/>
    </source>
</evidence>
<keyword evidence="8 13" id="KW-1133">Transmembrane helix</keyword>
<comment type="function">
    <text evidence="1">Membrane-anchoring subunit of succinate dehydrogenase (SDH).</text>
</comment>
<evidence type="ECO:0000256" key="9">
    <source>
        <dbReference type="ARBA" id="ARBA00023004"/>
    </source>
</evidence>
<protein>
    <recommendedName>
        <fullName evidence="4">Succinate dehydrogenase cytochrome b556 subunit</fullName>
    </recommendedName>
</protein>
<dbReference type="PANTHER" id="PTHR10978:SF5">
    <property type="entry name" value="SUCCINATE DEHYDROGENASE CYTOCHROME B560 SUBUNIT, MITOCHONDRIAL"/>
    <property type="match status" value="1"/>
</dbReference>
<dbReference type="GO" id="GO:0006099">
    <property type="term" value="P:tricarboxylic acid cycle"/>
    <property type="evidence" value="ECO:0007669"/>
    <property type="project" value="InterPro"/>
</dbReference>
<dbReference type="PIRSF" id="PIRSF000178">
    <property type="entry name" value="SDH_cyt_b560"/>
    <property type="match status" value="1"/>
</dbReference>
<evidence type="ECO:0000256" key="1">
    <source>
        <dbReference type="ARBA" id="ARBA00004050"/>
    </source>
</evidence>
<dbReference type="Gene3D" id="1.20.1300.10">
    <property type="entry name" value="Fumarate reductase/succinate dehydrogenase, transmembrane subunit"/>
    <property type="match status" value="1"/>
</dbReference>
<sequence>MSTRASDTSLEGQRPLSPHLQIWRWHATMATSIFHRASGVGNYIGAIALTLFLIVLSGGPESYASIAFLFEGALGWVTRIVMFLLTLSYSYHWLNGLRHLVWDAGAGFDPKVANRVSWLVMIATPIPAIVIWVLALGVAQ</sequence>
<evidence type="ECO:0000256" key="11">
    <source>
        <dbReference type="ARBA" id="ARBA00025912"/>
    </source>
</evidence>
<feature type="transmembrane region" description="Helical" evidence="13">
    <location>
        <begin position="68"/>
        <end position="91"/>
    </location>
</feature>
<evidence type="ECO:0000313" key="14">
    <source>
        <dbReference type="EMBL" id="TGY92343.1"/>
    </source>
</evidence>
<dbReference type="SUPFAM" id="SSF81343">
    <property type="entry name" value="Fumarate reductase respiratory complex transmembrane subunits"/>
    <property type="match status" value="1"/>
</dbReference>
<dbReference type="InterPro" id="IPR014314">
    <property type="entry name" value="Succ_DH_cytb556"/>
</dbReference>
<dbReference type="GO" id="GO:0016020">
    <property type="term" value="C:membrane"/>
    <property type="evidence" value="ECO:0007669"/>
    <property type="project" value="UniProtKB-SubCell"/>
</dbReference>
<keyword evidence="9 12" id="KW-0408">Iron</keyword>
<proteinExistence type="inferred from homology"/>
<comment type="caution">
    <text evidence="14">The sequence shown here is derived from an EMBL/GenBank/DDBJ whole genome shotgun (WGS) entry which is preliminary data.</text>
</comment>
<comment type="subcellular location">
    <subcellularLocation>
        <location evidence="2">Membrane</location>
        <topology evidence="2">Multi-pass membrane protein</topology>
    </subcellularLocation>
</comment>
<dbReference type="InterPro" id="IPR018495">
    <property type="entry name" value="Succ_DH_cyt_bsu_CS"/>
</dbReference>
<name>A0A4S2H9G8_9PROT</name>
<dbReference type="GO" id="GO:0009055">
    <property type="term" value="F:electron transfer activity"/>
    <property type="evidence" value="ECO:0007669"/>
    <property type="project" value="InterPro"/>
</dbReference>
<keyword evidence="7 12" id="KW-0479">Metal-binding</keyword>
<dbReference type="CDD" id="cd03499">
    <property type="entry name" value="SQR_TypeC_SdhC"/>
    <property type="match status" value="1"/>
</dbReference>
<dbReference type="PANTHER" id="PTHR10978">
    <property type="entry name" value="SUCCINATE DEHYDROGENASE CYTOCHROME B560 SUBUNIT"/>
    <property type="match status" value="1"/>
</dbReference>
<dbReference type="GO" id="GO:0046872">
    <property type="term" value="F:metal ion binding"/>
    <property type="evidence" value="ECO:0007669"/>
    <property type="project" value="UniProtKB-KW"/>
</dbReference>
<comment type="cofactor">
    <cofactor evidence="12">
        <name>heme</name>
        <dbReference type="ChEBI" id="CHEBI:30413"/>
    </cofactor>
    <text evidence="12">The heme is bound between the two transmembrane subunits.</text>
</comment>
<dbReference type="InterPro" id="IPR000701">
    <property type="entry name" value="SuccDH_FuR_B_TM-su"/>
</dbReference>
<keyword evidence="6 13" id="KW-0812">Transmembrane</keyword>
<evidence type="ECO:0000256" key="2">
    <source>
        <dbReference type="ARBA" id="ARBA00004141"/>
    </source>
</evidence>
<keyword evidence="15" id="KW-1185">Reference proteome</keyword>
<evidence type="ECO:0000256" key="10">
    <source>
        <dbReference type="ARBA" id="ARBA00023136"/>
    </source>
</evidence>
<evidence type="ECO:0000256" key="3">
    <source>
        <dbReference type="ARBA" id="ARBA00007244"/>
    </source>
</evidence>
<feature type="binding site" description="axial binding residue" evidence="12">
    <location>
        <position position="92"/>
    </location>
    <ligand>
        <name>heme</name>
        <dbReference type="ChEBI" id="CHEBI:30413"/>
        <note>ligand shared with second transmembrane subunit</note>
    </ligand>
    <ligandPart>
        <name>Fe</name>
        <dbReference type="ChEBI" id="CHEBI:18248"/>
    </ligandPart>
</feature>
<dbReference type="EMBL" id="SRXV01000003">
    <property type="protein sequence ID" value="TGY92343.1"/>
    <property type="molecule type" value="Genomic_DNA"/>
</dbReference>
<dbReference type="AlphaFoldDB" id="A0A4S2H9G8"/>
<dbReference type="Pfam" id="PF01127">
    <property type="entry name" value="Sdh_cyt"/>
    <property type="match status" value="1"/>
</dbReference>